<dbReference type="EMBL" id="VSZI01000001">
    <property type="protein sequence ID" value="TYR19553.1"/>
    <property type="molecule type" value="Genomic_DNA"/>
</dbReference>
<dbReference type="AlphaFoldDB" id="A0A5D4FU56"/>
<name>A0A5D4FU56_9CORY</name>
<protein>
    <recommendedName>
        <fullName evidence="3">LssY-like C-terminal domain-containing protein</fullName>
    </recommendedName>
</protein>
<feature type="transmembrane region" description="Helical" evidence="2">
    <location>
        <begin position="345"/>
        <end position="363"/>
    </location>
</feature>
<keyword evidence="2" id="KW-1133">Transmembrane helix</keyword>
<evidence type="ECO:0000313" key="4">
    <source>
        <dbReference type="EMBL" id="TYR19553.1"/>
    </source>
</evidence>
<organism evidence="4 5">
    <name type="scientific">Corynebacterium urealyticum</name>
    <dbReference type="NCBI Taxonomy" id="43771"/>
    <lineage>
        <taxon>Bacteria</taxon>
        <taxon>Bacillati</taxon>
        <taxon>Actinomycetota</taxon>
        <taxon>Actinomycetes</taxon>
        <taxon>Mycobacteriales</taxon>
        <taxon>Corynebacteriaceae</taxon>
        <taxon>Corynebacterium</taxon>
    </lineage>
</organism>
<feature type="transmembrane region" description="Helical" evidence="2">
    <location>
        <begin position="411"/>
        <end position="429"/>
    </location>
</feature>
<accession>A0A5D4FU56</accession>
<keyword evidence="2" id="KW-0472">Membrane</keyword>
<feature type="transmembrane region" description="Helical" evidence="2">
    <location>
        <begin position="51"/>
        <end position="75"/>
    </location>
</feature>
<feature type="region of interest" description="Disordered" evidence="1">
    <location>
        <begin position="1"/>
        <end position="45"/>
    </location>
</feature>
<feature type="transmembrane region" description="Helical" evidence="2">
    <location>
        <begin position="383"/>
        <end position="404"/>
    </location>
</feature>
<gene>
    <name evidence="4" type="ORF">FYJ87_00525</name>
</gene>
<evidence type="ECO:0000259" key="3">
    <source>
        <dbReference type="Pfam" id="PF14067"/>
    </source>
</evidence>
<evidence type="ECO:0000313" key="5">
    <source>
        <dbReference type="Proteomes" id="UP000324726"/>
    </source>
</evidence>
<keyword evidence="2" id="KW-0812">Transmembrane</keyword>
<evidence type="ECO:0000256" key="1">
    <source>
        <dbReference type="SAM" id="MobiDB-lite"/>
    </source>
</evidence>
<reference evidence="4 5" key="1">
    <citation type="submission" date="2019-08" db="EMBL/GenBank/DDBJ databases">
        <title>Draft genome of C. urealyticum strain VH4248.</title>
        <authorList>
            <person name="Navas J."/>
        </authorList>
    </citation>
    <scope>NUCLEOTIDE SEQUENCE [LARGE SCALE GENOMIC DNA]</scope>
    <source>
        <strain evidence="4 5">VH4248</strain>
    </source>
</reference>
<feature type="compositionally biased region" description="Basic and acidic residues" evidence="1">
    <location>
        <begin position="9"/>
        <end position="24"/>
    </location>
</feature>
<dbReference type="Proteomes" id="UP000324726">
    <property type="component" value="Unassembled WGS sequence"/>
</dbReference>
<proteinExistence type="predicted"/>
<dbReference type="InterPro" id="IPR025902">
    <property type="entry name" value="LssY-like-C_dom"/>
</dbReference>
<comment type="caution">
    <text evidence="4">The sequence shown here is derived from an EMBL/GenBank/DDBJ whole genome shotgun (WGS) entry which is preliminary data.</text>
</comment>
<evidence type="ECO:0000256" key="2">
    <source>
        <dbReference type="SAM" id="Phobius"/>
    </source>
</evidence>
<feature type="transmembrane region" description="Helical" evidence="2">
    <location>
        <begin position="435"/>
        <end position="452"/>
    </location>
</feature>
<dbReference type="RefSeq" id="WP_148811321.1">
    <property type="nucleotide sequence ID" value="NZ_VSZI01000001.1"/>
</dbReference>
<dbReference type="Pfam" id="PF14067">
    <property type="entry name" value="LssY_C"/>
    <property type="match status" value="1"/>
</dbReference>
<feature type="transmembrane region" description="Helical" evidence="2">
    <location>
        <begin position="87"/>
        <end position="103"/>
    </location>
</feature>
<feature type="domain" description="LssY-like C-terminal" evidence="3">
    <location>
        <begin position="114"/>
        <end position="303"/>
    </location>
</feature>
<sequence>MAQQQASQQEKEQAGEQKLTRISDQENPYPVPEEYPEYQPKNDTTKGQRKLSVYTAIDAFFIIVTLALTAWYLALMILNGFNMETKSLIWVIWWFLVLAYLSLPRMHQLFTFVYVPDYFVARARTSDGLLGDPVNIALHGSEEDIHAVLLAAGWTKADKITLRSSWKIAVSSVFRKSYPAAPVSPLVIFKRSQAFAYQQEDSGSASKRHHVRLWRTPDDWALPGGEKVAWMAGATYDRGVGLSSFTGQVTHKIDEDTDAERDYLIGTLQYVDPEITVNILPDFSSPYICHNGGGDKIVTDGDLPIVDVTGAAERLADVPEVRDGVQARKEEAEANRKRDKELPPAEMNIVGALTAIVAIFTAWRSGTQLANIGWVTGSLKQTWVLYGHFVGALAALLLLVLTFMRIRWARVLLMVTITLISIGDLLAAATSEHHVASNLFMVAVALVLVMSISSESSRRWVSGGREDKVVSYNLRHPNRGLSVE</sequence>